<dbReference type="Gene3D" id="3.40.630.30">
    <property type="match status" value="1"/>
</dbReference>
<dbReference type="PANTHER" id="PTHR23091:SF4">
    <property type="entry name" value="N-TERMINAL AMINO-ACID N(ALPHA)-ACETYLTRANSFERASE NATA"/>
    <property type="match status" value="1"/>
</dbReference>
<dbReference type="InterPro" id="IPR000182">
    <property type="entry name" value="GNAT_dom"/>
</dbReference>
<accession>A0A7J3Z856</accession>
<evidence type="ECO:0000256" key="2">
    <source>
        <dbReference type="ARBA" id="ARBA00023315"/>
    </source>
</evidence>
<dbReference type="CDD" id="cd04301">
    <property type="entry name" value="NAT_SF"/>
    <property type="match status" value="1"/>
</dbReference>
<proteinExistence type="predicted"/>
<dbReference type="EMBL" id="DSLL01000009">
    <property type="protein sequence ID" value="HEH30706.1"/>
    <property type="molecule type" value="Genomic_DNA"/>
</dbReference>
<evidence type="ECO:0000256" key="1">
    <source>
        <dbReference type="ARBA" id="ARBA00022679"/>
    </source>
</evidence>
<dbReference type="PANTHER" id="PTHR23091">
    <property type="entry name" value="N-TERMINAL ACETYLTRANSFERASE"/>
    <property type="match status" value="1"/>
</dbReference>
<evidence type="ECO:0000259" key="3">
    <source>
        <dbReference type="PROSITE" id="PS51186"/>
    </source>
</evidence>
<feature type="domain" description="N-acetyltransferase" evidence="3">
    <location>
        <begin position="22"/>
        <end position="169"/>
    </location>
</feature>
<sequence length="169" mass="19831">MWRLFLSQSLYQRTSSSVFRVIIVRRAVSEDIKSVYDLEKRCFKDPYPEVVLLMLYQLYPELFFVAEDSDEKEVVGYVSGMIRVDGFGHIVSICVDERYRRRGIGKRLMEAVEETMLTVFKVCNFRLEVRVSNEPAIKLYESLGYKIISRLKGYYHDGEDGYMMVKSVC</sequence>
<evidence type="ECO:0000313" key="4">
    <source>
        <dbReference type="EMBL" id="HEH30706.1"/>
    </source>
</evidence>
<comment type="caution">
    <text evidence="5">The sequence shown here is derived from an EMBL/GenBank/DDBJ whole genome shotgun (WGS) entry which is preliminary data.</text>
</comment>
<dbReference type="Pfam" id="PF00583">
    <property type="entry name" value="Acetyltransf_1"/>
    <property type="match status" value="1"/>
</dbReference>
<keyword evidence="2" id="KW-0012">Acyltransferase</keyword>
<dbReference type="SUPFAM" id="SSF55729">
    <property type="entry name" value="Acyl-CoA N-acyltransferases (Nat)"/>
    <property type="match status" value="1"/>
</dbReference>
<protein>
    <submittedName>
        <fullName evidence="5">Ribosomal-protein-alanine N-acetyltransferase</fullName>
    </submittedName>
</protein>
<dbReference type="InterPro" id="IPR006464">
    <property type="entry name" value="AcTrfase_RimI/Ard1"/>
</dbReference>
<gene>
    <name evidence="5" type="primary">rimI</name>
    <name evidence="5" type="ORF">ENM66_06220</name>
    <name evidence="4" type="ORF">ENP99_01105</name>
</gene>
<reference evidence="5" key="1">
    <citation type="journal article" date="2020" name="mSystems">
        <title>Genome- and Community-Level Interaction Insights into Carbon Utilization and Element Cycling Functions of Hydrothermarchaeota in Hydrothermal Sediment.</title>
        <authorList>
            <person name="Zhou Z."/>
            <person name="Liu Y."/>
            <person name="Xu W."/>
            <person name="Pan J."/>
            <person name="Luo Z.H."/>
            <person name="Li M."/>
        </authorList>
    </citation>
    <scope>NUCLEOTIDE SEQUENCE [LARGE SCALE GENOMIC DNA]</scope>
    <source>
        <strain evidence="5">SpSt-1105</strain>
        <strain evidence="4">SpSt-27</strain>
    </source>
</reference>
<dbReference type="GO" id="GO:0031415">
    <property type="term" value="C:NatA complex"/>
    <property type="evidence" value="ECO:0007669"/>
    <property type="project" value="InterPro"/>
</dbReference>
<dbReference type="PROSITE" id="PS51186">
    <property type="entry name" value="GNAT"/>
    <property type="match status" value="1"/>
</dbReference>
<evidence type="ECO:0000313" key="5">
    <source>
        <dbReference type="EMBL" id="HHQ50928.1"/>
    </source>
</evidence>
<dbReference type="EMBL" id="DRYQ01000088">
    <property type="protein sequence ID" value="HHQ50928.1"/>
    <property type="molecule type" value="Genomic_DNA"/>
</dbReference>
<dbReference type="AlphaFoldDB" id="A0A7J3Z856"/>
<dbReference type="InterPro" id="IPR045047">
    <property type="entry name" value="Ard1-like"/>
</dbReference>
<dbReference type="NCBIfam" id="TIGR01575">
    <property type="entry name" value="rimI"/>
    <property type="match status" value="1"/>
</dbReference>
<name>A0A7J3Z856_9CREN</name>
<dbReference type="InterPro" id="IPR016181">
    <property type="entry name" value="Acyl_CoA_acyltransferase"/>
</dbReference>
<keyword evidence="1 5" id="KW-0808">Transferase</keyword>
<organism evidence="5">
    <name type="scientific">Ignisphaera aggregans</name>
    <dbReference type="NCBI Taxonomy" id="334771"/>
    <lineage>
        <taxon>Archaea</taxon>
        <taxon>Thermoproteota</taxon>
        <taxon>Thermoprotei</taxon>
        <taxon>Desulfurococcales</taxon>
        <taxon>Desulfurococcaceae</taxon>
        <taxon>Ignisphaera</taxon>
    </lineage>
</organism>
<dbReference type="GO" id="GO:0004596">
    <property type="term" value="F:protein-N-terminal amino-acid acetyltransferase activity"/>
    <property type="evidence" value="ECO:0007669"/>
    <property type="project" value="InterPro"/>
</dbReference>